<dbReference type="FunFam" id="3.40.50.300:FF:000175">
    <property type="entry name" value="ATP-dependent zinc metalloprotease FTSH 4"/>
    <property type="match status" value="1"/>
</dbReference>
<proteinExistence type="inferred from homology"/>
<evidence type="ECO:0000259" key="14">
    <source>
        <dbReference type="SMART" id="SM00382"/>
    </source>
</evidence>
<evidence type="ECO:0000256" key="12">
    <source>
        <dbReference type="ARBA" id="ARBA00023136"/>
    </source>
</evidence>
<evidence type="ECO:0000256" key="9">
    <source>
        <dbReference type="ARBA" id="ARBA00022833"/>
    </source>
</evidence>
<dbReference type="SMART" id="SM00382">
    <property type="entry name" value="AAA"/>
    <property type="match status" value="1"/>
</dbReference>
<comment type="cofactor">
    <cofactor evidence="1">
        <name>Zn(2+)</name>
        <dbReference type="ChEBI" id="CHEBI:29105"/>
    </cofactor>
</comment>
<keyword evidence="16" id="KW-1185">Reference proteome</keyword>
<dbReference type="Gene3D" id="1.10.8.60">
    <property type="match status" value="1"/>
</dbReference>
<evidence type="ECO:0000256" key="10">
    <source>
        <dbReference type="ARBA" id="ARBA00022840"/>
    </source>
</evidence>
<dbReference type="PANTHER" id="PTHR23076:SF97">
    <property type="entry name" value="ATP-DEPENDENT ZINC METALLOPROTEASE YME1L1"/>
    <property type="match status" value="1"/>
</dbReference>
<comment type="caution">
    <text evidence="15">The sequence shown here is derived from an EMBL/GenBank/DDBJ whole genome shotgun (WGS) entry which is preliminary data.</text>
</comment>
<dbReference type="Gene3D" id="1.20.58.760">
    <property type="entry name" value="Peptidase M41"/>
    <property type="match status" value="1"/>
</dbReference>
<evidence type="ECO:0000313" key="16">
    <source>
        <dbReference type="Proteomes" id="UP001302812"/>
    </source>
</evidence>
<evidence type="ECO:0000256" key="13">
    <source>
        <dbReference type="SAM" id="MobiDB-lite"/>
    </source>
</evidence>
<dbReference type="FunFam" id="1.10.8.60:FF:000001">
    <property type="entry name" value="ATP-dependent zinc metalloprotease FtsH"/>
    <property type="match status" value="1"/>
</dbReference>
<dbReference type="GO" id="GO:0016887">
    <property type="term" value="F:ATP hydrolysis activity"/>
    <property type="evidence" value="ECO:0007669"/>
    <property type="project" value="InterPro"/>
</dbReference>
<evidence type="ECO:0000256" key="5">
    <source>
        <dbReference type="ARBA" id="ARBA00022670"/>
    </source>
</evidence>
<dbReference type="Pfam" id="PF21232">
    <property type="entry name" value="Yme1-like_N"/>
    <property type="match status" value="1"/>
</dbReference>
<feature type="region of interest" description="Disordered" evidence="13">
    <location>
        <begin position="802"/>
        <end position="862"/>
    </location>
</feature>
<dbReference type="SUPFAM" id="SSF140990">
    <property type="entry name" value="FtsH protease domain-like"/>
    <property type="match status" value="1"/>
</dbReference>
<dbReference type="PROSITE" id="PS00674">
    <property type="entry name" value="AAA"/>
    <property type="match status" value="1"/>
</dbReference>
<dbReference type="InterPro" id="IPR003959">
    <property type="entry name" value="ATPase_AAA_core"/>
</dbReference>
<dbReference type="InterPro" id="IPR037219">
    <property type="entry name" value="Peptidase_M41-like"/>
</dbReference>
<keyword evidence="6" id="KW-0479">Metal-binding</keyword>
<evidence type="ECO:0000256" key="2">
    <source>
        <dbReference type="ARBA" id="ARBA00004370"/>
    </source>
</evidence>
<gene>
    <name evidence="15" type="ORF">N656DRAFT_787443</name>
</gene>
<dbReference type="InterPro" id="IPR027417">
    <property type="entry name" value="P-loop_NTPase"/>
</dbReference>
<dbReference type="FunFam" id="1.20.58.760:FF:000001">
    <property type="entry name" value="ATP-dependent zinc metalloprotease FtsH"/>
    <property type="match status" value="1"/>
</dbReference>
<dbReference type="InterPro" id="IPR003593">
    <property type="entry name" value="AAA+_ATPase"/>
</dbReference>
<dbReference type="GO" id="GO:0004176">
    <property type="term" value="F:ATP-dependent peptidase activity"/>
    <property type="evidence" value="ECO:0007669"/>
    <property type="project" value="InterPro"/>
</dbReference>
<dbReference type="InterPro" id="IPR048438">
    <property type="entry name" value="Yme1-like_N"/>
</dbReference>
<dbReference type="HAMAP" id="MF_01458">
    <property type="entry name" value="FtsH"/>
    <property type="match status" value="1"/>
</dbReference>
<dbReference type="GO" id="GO:0005524">
    <property type="term" value="F:ATP binding"/>
    <property type="evidence" value="ECO:0007669"/>
    <property type="project" value="UniProtKB-KW"/>
</dbReference>
<name>A0AAN6YVR0_9PEZI</name>
<dbReference type="SUPFAM" id="SSF52540">
    <property type="entry name" value="P-loop containing nucleoside triphosphate hydrolases"/>
    <property type="match status" value="1"/>
</dbReference>
<evidence type="ECO:0000256" key="6">
    <source>
        <dbReference type="ARBA" id="ARBA00022723"/>
    </source>
</evidence>
<dbReference type="GO" id="GO:0007005">
    <property type="term" value="P:mitochondrion organization"/>
    <property type="evidence" value="ECO:0007669"/>
    <property type="project" value="TreeGrafter"/>
</dbReference>
<feature type="compositionally biased region" description="Polar residues" evidence="13">
    <location>
        <begin position="57"/>
        <end position="69"/>
    </location>
</feature>
<dbReference type="InterPro" id="IPR000642">
    <property type="entry name" value="Peptidase_M41"/>
</dbReference>
<organism evidence="15 16">
    <name type="scientific">Canariomyces notabilis</name>
    <dbReference type="NCBI Taxonomy" id="2074819"/>
    <lineage>
        <taxon>Eukaryota</taxon>
        <taxon>Fungi</taxon>
        <taxon>Dikarya</taxon>
        <taxon>Ascomycota</taxon>
        <taxon>Pezizomycotina</taxon>
        <taxon>Sordariomycetes</taxon>
        <taxon>Sordariomycetidae</taxon>
        <taxon>Sordariales</taxon>
        <taxon>Chaetomiaceae</taxon>
        <taxon>Canariomyces</taxon>
    </lineage>
</organism>
<dbReference type="InterPro" id="IPR005936">
    <property type="entry name" value="FtsH"/>
</dbReference>
<dbReference type="GO" id="GO:0004222">
    <property type="term" value="F:metalloendopeptidase activity"/>
    <property type="evidence" value="ECO:0007669"/>
    <property type="project" value="InterPro"/>
</dbReference>
<reference evidence="15" key="2">
    <citation type="submission" date="2023-05" db="EMBL/GenBank/DDBJ databases">
        <authorList>
            <consortium name="Lawrence Berkeley National Laboratory"/>
            <person name="Steindorff A."/>
            <person name="Hensen N."/>
            <person name="Bonometti L."/>
            <person name="Westerberg I."/>
            <person name="Brannstrom I.O."/>
            <person name="Guillou S."/>
            <person name="Cros-Aarteil S."/>
            <person name="Calhoun S."/>
            <person name="Haridas S."/>
            <person name="Kuo A."/>
            <person name="Mondo S."/>
            <person name="Pangilinan J."/>
            <person name="Riley R."/>
            <person name="Labutti K."/>
            <person name="Andreopoulos B."/>
            <person name="Lipzen A."/>
            <person name="Chen C."/>
            <person name="Yanf M."/>
            <person name="Daum C."/>
            <person name="Ng V."/>
            <person name="Clum A."/>
            <person name="Ohm R."/>
            <person name="Martin F."/>
            <person name="Silar P."/>
            <person name="Natvig D."/>
            <person name="Lalanne C."/>
            <person name="Gautier V."/>
            <person name="Ament-Velasquez S.L."/>
            <person name="Kruys A."/>
            <person name="Hutchinson M.I."/>
            <person name="Powell A.J."/>
            <person name="Barry K."/>
            <person name="Miller A.N."/>
            <person name="Grigoriev I.V."/>
            <person name="Debuchy R."/>
            <person name="Gladieux P."/>
            <person name="Thoren M.H."/>
            <person name="Johannesson H."/>
        </authorList>
    </citation>
    <scope>NUCLEOTIDE SEQUENCE</scope>
    <source>
        <strain evidence="15">CBS 508.74</strain>
    </source>
</reference>
<keyword evidence="5" id="KW-0645">Protease</keyword>
<evidence type="ECO:0000256" key="7">
    <source>
        <dbReference type="ARBA" id="ARBA00022741"/>
    </source>
</evidence>
<feature type="region of interest" description="Disordered" evidence="13">
    <location>
        <begin position="346"/>
        <end position="366"/>
    </location>
</feature>
<keyword evidence="10" id="KW-0067">ATP-binding</keyword>
<dbReference type="GO" id="GO:0006515">
    <property type="term" value="P:protein quality control for misfolded or incompletely synthesized proteins"/>
    <property type="evidence" value="ECO:0007669"/>
    <property type="project" value="TreeGrafter"/>
</dbReference>
<evidence type="ECO:0000256" key="3">
    <source>
        <dbReference type="ARBA" id="ARBA00010044"/>
    </source>
</evidence>
<dbReference type="Gene3D" id="3.40.50.300">
    <property type="entry name" value="P-loop containing nucleotide triphosphate hydrolases"/>
    <property type="match status" value="1"/>
</dbReference>
<evidence type="ECO:0000313" key="15">
    <source>
        <dbReference type="EMBL" id="KAK4115836.1"/>
    </source>
</evidence>
<dbReference type="EMBL" id="MU853334">
    <property type="protein sequence ID" value="KAK4115836.1"/>
    <property type="molecule type" value="Genomic_DNA"/>
</dbReference>
<reference evidence="15" key="1">
    <citation type="journal article" date="2023" name="Mol. Phylogenet. Evol.">
        <title>Genome-scale phylogeny and comparative genomics of the fungal order Sordariales.</title>
        <authorList>
            <person name="Hensen N."/>
            <person name="Bonometti L."/>
            <person name="Westerberg I."/>
            <person name="Brannstrom I.O."/>
            <person name="Guillou S."/>
            <person name="Cros-Aarteil S."/>
            <person name="Calhoun S."/>
            <person name="Haridas S."/>
            <person name="Kuo A."/>
            <person name="Mondo S."/>
            <person name="Pangilinan J."/>
            <person name="Riley R."/>
            <person name="LaButti K."/>
            <person name="Andreopoulos B."/>
            <person name="Lipzen A."/>
            <person name="Chen C."/>
            <person name="Yan M."/>
            <person name="Daum C."/>
            <person name="Ng V."/>
            <person name="Clum A."/>
            <person name="Steindorff A."/>
            <person name="Ohm R.A."/>
            <person name="Martin F."/>
            <person name="Silar P."/>
            <person name="Natvig D.O."/>
            <person name="Lalanne C."/>
            <person name="Gautier V."/>
            <person name="Ament-Velasquez S.L."/>
            <person name="Kruys A."/>
            <person name="Hutchinson M.I."/>
            <person name="Powell A.J."/>
            <person name="Barry K."/>
            <person name="Miller A.N."/>
            <person name="Grigoriev I.V."/>
            <person name="Debuchy R."/>
            <person name="Gladieux P."/>
            <person name="Hiltunen Thoren M."/>
            <person name="Johannesson H."/>
        </authorList>
    </citation>
    <scope>NUCLEOTIDE SEQUENCE</scope>
    <source>
        <strain evidence="15">CBS 508.74</strain>
    </source>
</reference>
<dbReference type="InterPro" id="IPR041569">
    <property type="entry name" value="AAA_lid_3"/>
</dbReference>
<feature type="region of interest" description="Disordered" evidence="13">
    <location>
        <begin position="37"/>
        <end position="81"/>
    </location>
</feature>
<keyword evidence="8" id="KW-0378">Hydrolase</keyword>
<dbReference type="PANTHER" id="PTHR23076">
    <property type="entry name" value="METALLOPROTEASE M41 FTSH"/>
    <property type="match status" value="1"/>
</dbReference>
<feature type="compositionally biased region" description="Basic and acidic residues" evidence="13">
    <location>
        <begin position="70"/>
        <end position="81"/>
    </location>
</feature>
<keyword evidence="11" id="KW-0482">Metalloprotease</keyword>
<dbReference type="Pfam" id="PF01434">
    <property type="entry name" value="Peptidase_M41"/>
    <property type="match status" value="1"/>
</dbReference>
<dbReference type="Proteomes" id="UP001302812">
    <property type="component" value="Unassembled WGS sequence"/>
</dbReference>
<evidence type="ECO:0000256" key="1">
    <source>
        <dbReference type="ARBA" id="ARBA00001947"/>
    </source>
</evidence>
<dbReference type="GO" id="GO:0005743">
    <property type="term" value="C:mitochondrial inner membrane"/>
    <property type="evidence" value="ECO:0007669"/>
    <property type="project" value="TreeGrafter"/>
</dbReference>
<dbReference type="NCBIfam" id="TIGR01241">
    <property type="entry name" value="FtsH_fam"/>
    <property type="match status" value="1"/>
</dbReference>
<dbReference type="GeneID" id="89940731"/>
<comment type="subcellular location">
    <subcellularLocation>
        <location evidence="2">Membrane</location>
    </subcellularLocation>
</comment>
<protein>
    <submittedName>
        <fullName evidence="15">ATP-dependent metallopeptidase Hfl</fullName>
    </submittedName>
</protein>
<evidence type="ECO:0000256" key="4">
    <source>
        <dbReference type="ARBA" id="ARBA00010550"/>
    </source>
</evidence>
<dbReference type="InterPro" id="IPR003960">
    <property type="entry name" value="ATPase_AAA_CS"/>
</dbReference>
<comment type="similarity">
    <text evidence="3">In the C-terminal section; belongs to the peptidase M41 family.</text>
</comment>
<dbReference type="GO" id="GO:0046872">
    <property type="term" value="F:metal ion binding"/>
    <property type="evidence" value="ECO:0007669"/>
    <property type="project" value="UniProtKB-KW"/>
</dbReference>
<evidence type="ECO:0000256" key="8">
    <source>
        <dbReference type="ARBA" id="ARBA00022801"/>
    </source>
</evidence>
<feature type="domain" description="AAA+ ATPase" evidence="14">
    <location>
        <begin position="398"/>
        <end position="534"/>
    </location>
</feature>
<dbReference type="RefSeq" id="XP_064673406.1">
    <property type="nucleotide sequence ID" value="XM_064816606.1"/>
</dbReference>
<comment type="similarity">
    <text evidence="4">In the N-terminal section; belongs to the AAA ATPase family.</text>
</comment>
<evidence type="ECO:0000256" key="11">
    <source>
        <dbReference type="ARBA" id="ARBA00023049"/>
    </source>
</evidence>
<keyword evidence="9" id="KW-0862">Zinc</keyword>
<feature type="compositionally biased region" description="Gly residues" evidence="13">
    <location>
        <begin position="829"/>
        <end position="840"/>
    </location>
</feature>
<dbReference type="CDD" id="cd19501">
    <property type="entry name" value="RecA-like_FtsH"/>
    <property type="match status" value="1"/>
</dbReference>
<dbReference type="Pfam" id="PF17862">
    <property type="entry name" value="AAA_lid_3"/>
    <property type="match status" value="1"/>
</dbReference>
<dbReference type="Pfam" id="PF00004">
    <property type="entry name" value="AAA"/>
    <property type="match status" value="1"/>
</dbReference>
<feature type="compositionally biased region" description="Basic and acidic residues" evidence="13">
    <location>
        <begin position="349"/>
        <end position="366"/>
    </location>
</feature>
<sequence>MAFHASGLPSIAAATSDLWPSIANTLTIPWRGLTSVSPAAPVSKSRPSHAVAARRTQPPTSFNPSTTDQVSHRAESDVARRTSTELPDFLCDAVLPQHSLGRGLERASPINIFTEVSNMSSRSLAMANPLIRRSYATLMTRPLTAFPGFRSMSTYQPSRMQRYTWIKIQNPSRIIQTRNFGMDSVSRDLLANREAAANRNPNSATAQNSFYQLLLKAKMPAIVVERYQSGRFATNEACDDAYRRALAMINGTTGVTADSAPHPSGLSPTGLQAVGQAVAAHHSGGNMAFSNGGGTGSKNGPLHVIVDETFGTAALRWIKFLLWFGLCAYLSLAIVTMVVEGMTTFKRPGAKDPNEAKPENQKARFSDVHGCDEAKEELQELVDFLRNPEKFSTLGGKLPKGVLLVGPPGTGKTLLARAVAGEAGVPFFFMSGSEFDEIYVGVGAKRVRELFNAAKAKAPSIVFIDELDAIGGRRNSRDATYVRQTLNQLLTEMDGFSQNSGVIVLAATNFPASLDKALTRPGRFDRHVVVSLPDIRGRIAILKHHAKKIKMGDDVDIEAIAARTPGLSGAELENIVNQAAVRASKLKAKSVLQTHFEWAKDKVIMGAEKRSMVITPKEKEMTAYHEAGHALVAYFSGDQSGSLYKVTILPRGQSLGHTAYLPEMDKYSYTIRDYLGMIDRAMGGKVAEEIVYGHELVTSGVSADLDSATRTAWQMVAQLGMSERLGPVEYLTKYNQLSSETRAMVESEVKRVLDESYERARKLLLSKRKELDLLAKALVDYETLDRFEVEKVLRGEKLDRIAVPPGPISVPKPVQSIEPGIPIRPLSGDGAGAGSEGTGAGRPPPPAPPPPAPKELPGPNAA</sequence>
<keyword evidence="7" id="KW-0547">Nucleotide-binding</keyword>
<dbReference type="AlphaFoldDB" id="A0AAN6YVR0"/>
<accession>A0AAN6YVR0</accession>
<feature type="compositionally biased region" description="Pro residues" evidence="13">
    <location>
        <begin position="842"/>
        <end position="856"/>
    </location>
</feature>
<keyword evidence="12" id="KW-0472">Membrane</keyword>